<feature type="binding site" evidence="8">
    <location>
        <position position="270"/>
    </location>
    <ligand>
        <name>Zn(2+)</name>
        <dbReference type="ChEBI" id="CHEBI:29105"/>
        <label>2</label>
        <note>catalytic</note>
    </ligand>
</feature>
<feature type="active site" description="Proton acceptor" evidence="8">
    <location>
        <position position="66"/>
    </location>
</feature>
<feature type="binding site" evidence="8">
    <location>
        <position position="142"/>
    </location>
    <ligand>
        <name>Zn(2+)</name>
        <dbReference type="ChEBI" id="CHEBI:29105"/>
        <label>1</label>
        <note>catalytic</note>
    </ligand>
</feature>
<evidence type="ECO:0000256" key="4">
    <source>
        <dbReference type="ARBA" id="ARBA00022723"/>
    </source>
</evidence>
<comment type="similarity">
    <text evidence="8">Belongs to the RNase Z family.</text>
</comment>
<comment type="catalytic activity">
    <reaction evidence="8">
        <text>Endonucleolytic cleavage of RNA, removing extra 3' nucleotides from tRNA precursor, generating 3' termini of tRNAs. A 3'-hydroxy group is left at the tRNA terminus and a 5'-phosphoryl group is left at the trailer molecule.</text>
        <dbReference type="EC" id="3.1.26.11"/>
    </reaction>
</comment>
<keyword evidence="2 8" id="KW-0819">tRNA processing</keyword>
<dbReference type="OrthoDB" id="9800940at2"/>
<evidence type="ECO:0000256" key="2">
    <source>
        <dbReference type="ARBA" id="ARBA00022694"/>
    </source>
</evidence>
<dbReference type="AlphaFoldDB" id="A0A0L8AH52"/>
<comment type="function">
    <text evidence="8">Zinc phosphodiesterase, which displays some tRNA 3'-processing endonuclease activity. Probably involved in tRNA maturation, by removing a 3'-trailer from precursor tRNA.</text>
</comment>
<dbReference type="NCBIfam" id="NF000801">
    <property type="entry name" value="PRK00055.1-3"/>
    <property type="match status" value="1"/>
</dbReference>
<dbReference type="PANTHER" id="PTHR46018">
    <property type="entry name" value="ZINC PHOSPHODIESTERASE ELAC PROTEIN 1"/>
    <property type="match status" value="1"/>
</dbReference>
<keyword evidence="4 8" id="KW-0479">Metal-binding</keyword>
<evidence type="ECO:0000256" key="1">
    <source>
        <dbReference type="ARBA" id="ARBA00011738"/>
    </source>
</evidence>
<dbReference type="GO" id="GO:0042781">
    <property type="term" value="F:3'-tRNA processing endoribonuclease activity"/>
    <property type="evidence" value="ECO:0007669"/>
    <property type="project" value="UniProtKB-UniRule"/>
</dbReference>
<reference evidence="10" key="1">
    <citation type="submission" date="2014-11" db="EMBL/GenBank/DDBJ databases">
        <title>Genome sequencing of Roseivirga sp. D-25.</title>
        <authorList>
            <person name="Selvaratnam C."/>
            <person name="Thevarajoo S."/>
            <person name="Goh K.M."/>
            <person name="Eee R."/>
            <person name="Chan K.-G."/>
            <person name="Chong C.S."/>
        </authorList>
    </citation>
    <scope>NUCLEOTIDE SEQUENCE [LARGE SCALE GENOMIC DNA]</scope>
    <source>
        <strain evidence="10">D-25</strain>
    </source>
</reference>
<proteinExistence type="inferred from homology"/>
<dbReference type="NCBIfam" id="TIGR02651">
    <property type="entry name" value="RNase_Z"/>
    <property type="match status" value="1"/>
</dbReference>
<dbReference type="Pfam" id="PF23023">
    <property type="entry name" value="Anti-Pycsar_Apyc1"/>
    <property type="match status" value="1"/>
</dbReference>
<dbReference type="PATRIC" id="fig|1566026.4.peg.1395"/>
<dbReference type="RefSeq" id="WP_053224632.1">
    <property type="nucleotide sequence ID" value="NZ_JSVA01000018.1"/>
</dbReference>
<dbReference type="Proteomes" id="UP000036908">
    <property type="component" value="Unassembled WGS sequence"/>
</dbReference>
<feature type="binding site" evidence="8">
    <location>
        <position position="212"/>
    </location>
    <ligand>
        <name>Zn(2+)</name>
        <dbReference type="ChEBI" id="CHEBI:29105"/>
        <label>1</label>
        <note>catalytic</note>
    </ligand>
</feature>
<organism evidence="9 10">
    <name type="scientific">Roseivirga seohaensis subsp. aquiponti</name>
    <dbReference type="NCBI Taxonomy" id="1566026"/>
    <lineage>
        <taxon>Bacteria</taxon>
        <taxon>Pseudomonadati</taxon>
        <taxon>Bacteroidota</taxon>
        <taxon>Cytophagia</taxon>
        <taxon>Cytophagales</taxon>
        <taxon>Roseivirgaceae</taxon>
        <taxon>Roseivirga</taxon>
    </lineage>
</organism>
<evidence type="ECO:0000256" key="8">
    <source>
        <dbReference type="HAMAP-Rule" id="MF_01818"/>
    </source>
</evidence>
<evidence type="ECO:0000256" key="6">
    <source>
        <dbReference type="ARBA" id="ARBA00022801"/>
    </source>
</evidence>
<dbReference type="PANTHER" id="PTHR46018:SF2">
    <property type="entry name" value="ZINC PHOSPHODIESTERASE ELAC PROTEIN 1"/>
    <property type="match status" value="1"/>
</dbReference>
<dbReference type="InterPro" id="IPR036866">
    <property type="entry name" value="RibonucZ/Hydroxyglut_hydro"/>
</dbReference>
<name>A0A0L8AH52_9BACT</name>
<evidence type="ECO:0000313" key="10">
    <source>
        <dbReference type="Proteomes" id="UP000036908"/>
    </source>
</evidence>
<evidence type="ECO:0000256" key="5">
    <source>
        <dbReference type="ARBA" id="ARBA00022759"/>
    </source>
</evidence>
<keyword evidence="3 8" id="KW-0540">Nuclease</keyword>
<feature type="binding site" evidence="8">
    <location>
        <position position="64"/>
    </location>
    <ligand>
        <name>Zn(2+)</name>
        <dbReference type="ChEBI" id="CHEBI:29105"/>
        <label>1</label>
        <note>catalytic</note>
    </ligand>
</feature>
<evidence type="ECO:0000256" key="7">
    <source>
        <dbReference type="ARBA" id="ARBA00022833"/>
    </source>
</evidence>
<dbReference type="EMBL" id="JSVA01000018">
    <property type="protein sequence ID" value="KOF01729.1"/>
    <property type="molecule type" value="Genomic_DNA"/>
</dbReference>
<sequence length="307" mass="35187">MSIKVKILGSNSAAPAHKRNQTSQLLTIEGHLYLMDCGEGTQLQLKRYRVPIQRINNIFISHLHGDHYLGIMGLLSTMHLMGRKKPLNLYGPPGLAEIITLQLKYSETVFNYQVNFHPVDTKANKLIHEDDFIRVYTIPLNHRIPCAGFLFAEKPKKRRIIKDKIPEGFSVKNIIKLKNGEDIYDGDGNIIFHHTQMTLPPKRVYKYAFCSDTKYDESIIPIIQDADMLYHETTFMEEHEDRAANTYHSTTKQAATIAKKANVGMLLMGHFSIRYKELEPLKYEAQSIFPNSHLAIEGEDFILDDIS</sequence>
<accession>A0A0L8AH52</accession>
<dbReference type="GO" id="GO:0008270">
    <property type="term" value="F:zinc ion binding"/>
    <property type="evidence" value="ECO:0007669"/>
    <property type="project" value="UniProtKB-UniRule"/>
</dbReference>
<dbReference type="Gene3D" id="3.60.15.10">
    <property type="entry name" value="Ribonuclease Z/Hydroxyacylglutathione hydrolase-like"/>
    <property type="match status" value="1"/>
</dbReference>
<comment type="subunit">
    <text evidence="1 8">Homodimer.</text>
</comment>
<evidence type="ECO:0000313" key="9">
    <source>
        <dbReference type="EMBL" id="KOF01729.1"/>
    </source>
</evidence>
<keyword evidence="10" id="KW-1185">Reference proteome</keyword>
<comment type="cofactor">
    <cofactor evidence="8">
        <name>Zn(2+)</name>
        <dbReference type="ChEBI" id="CHEBI:29105"/>
    </cofactor>
    <text evidence="8">Binds 2 Zn(2+) ions.</text>
</comment>
<dbReference type="InterPro" id="IPR013471">
    <property type="entry name" value="RNase_Z/BN"/>
</dbReference>
<dbReference type="CDD" id="cd07717">
    <property type="entry name" value="RNaseZ_ZiPD-like_MBL-fold"/>
    <property type="match status" value="1"/>
</dbReference>
<feature type="binding site" evidence="8">
    <location>
        <position position="212"/>
    </location>
    <ligand>
        <name>Zn(2+)</name>
        <dbReference type="ChEBI" id="CHEBI:29105"/>
        <label>2</label>
        <note>catalytic</note>
    </ligand>
</feature>
<protein>
    <recommendedName>
        <fullName evidence="8">Ribonuclease Z</fullName>
        <shortName evidence="8">RNase Z</shortName>
        <ecNumber evidence="8">3.1.26.11</ecNumber>
    </recommendedName>
    <alternativeName>
        <fullName evidence="8">tRNA 3 endonuclease</fullName>
    </alternativeName>
    <alternativeName>
        <fullName evidence="8">tRNase Z</fullName>
    </alternativeName>
</protein>
<feature type="binding site" evidence="8">
    <location>
        <position position="67"/>
    </location>
    <ligand>
        <name>Zn(2+)</name>
        <dbReference type="ChEBI" id="CHEBI:29105"/>
        <label>2</label>
        <note>catalytic</note>
    </ligand>
</feature>
<dbReference type="HAMAP" id="MF_01818">
    <property type="entry name" value="RNase_Z_BN"/>
    <property type="match status" value="1"/>
</dbReference>
<comment type="caution">
    <text evidence="9">The sequence shown here is derived from an EMBL/GenBank/DDBJ whole genome shotgun (WGS) entry which is preliminary data.</text>
</comment>
<gene>
    <name evidence="8" type="primary">rnz</name>
    <name evidence="9" type="ORF">OB69_15375</name>
</gene>
<dbReference type="SUPFAM" id="SSF56281">
    <property type="entry name" value="Metallo-hydrolase/oxidoreductase"/>
    <property type="match status" value="1"/>
</dbReference>
<keyword evidence="7 8" id="KW-0862">Zinc</keyword>
<dbReference type="EC" id="3.1.26.11" evidence="8"/>
<keyword evidence="5 8" id="KW-0255">Endonuclease</keyword>
<keyword evidence="6 8" id="KW-0378">Hydrolase</keyword>
<feature type="binding site" evidence="8">
    <location>
        <position position="66"/>
    </location>
    <ligand>
        <name>Zn(2+)</name>
        <dbReference type="ChEBI" id="CHEBI:29105"/>
        <label>2</label>
        <note>catalytic</note>
    </ligand>
</feature>
<evidence type="ECO:0000256" key="3">
    <source>
        <dbReference type="ARBA" id="ARBA00022722"/>
    </source>
</evidence>
<feature type="binding site" evidence="8">
    <location>
        <position position="62"/>
    </location>
    <ligand>
        <name>Zn(2+)</name>
        <dbReference type="ChEBI" id="CHEBI:29105"/>
        <label>1</label>
        <note>catalytic</note>
    </ligand>
</feature>